<protein>
    <recommendedName>
        <fullName evidence="1">DUF559 domain-containing protein</fullName>
    </recommendedName>
</protein>
<name>A0AA97CXC5_9ACTN</name>
<dbReference type="SUPFAM" id="SSF52980">
    <property type="entry name" value="Restriction endonuclease-like"/>
    <property type="match status" value="1"/>
</dbReference>
<feature type="domain" description="DUF559" evidence="1">
    <location>
        <begin position="156"/>
        <end position="238"/>
    </location>
</feature>
<gene>
    <name evidence="2" type="ORF">MP11Mi_19560</name>
</gene>
<dbReference type="InterPro" id="IPR011335">
    <property type="entry name" value="Restrct_endonuc-II-like"/>
</dbReference>
<dbReference type="Pfam" id="PF04480">
    <property type="entry name" value="DUF559"/>
    <property type="match status" value="1"/>
</dbReference>
<proteinExistence type="predicted"/>
<sequence>MLRSGDARLLRFGWYEVGTGRADEVEAVRRGGVVSCVSALRRHGVWVPEHHDLHVRGNSAAVRTRRGPFCREFGRPSPEGPAAVDDLDIAVRHAARCLDDEGTVVVLDSIVNKRLMSWDELQYQFRDAPEYMHGRLAKCDGGADSGPETMARLRLRRQNIKLRIQVQIDGLGRVDMLVGKYLIIEIDGWEWHSNRREFQSDRTRDVIAHELGYYPLRFTYDDIVFDWDKTNARILTAIRAGAHLRSFLPEIKEGRDVRFPV</sequence>
<dbReference type="AlphaFoldDB" id="A0AA97CXC5"/>
<dbReference type="Gene3D" id="3.40.960.10">
    <property type="entry name" value="VSR Endonuclease"/>
    <property type="match status" value="1"/>
</dbReference>
<dbReference type="EMBL" id="CP128986">
    <property type="protein sequence ID" value="WOC12864.1"/>
    <property type="molecule type" value="Genomic_DNA"/>
</dbReference>
<organism evidence="2">
    <name type="scientific">Gordonia sp. MP11Mi</name>
    <dbReference type="NCBI Taxonomy" id="3022769"/>
    <lineage>
        <taxon>Bacteria</taxon>
        <taxon>Bacillati</taxon>
        <taxon>Actinomycetota</taxon>
        <taxon>Actinomycetes</taxon>
        <taxon>Mycobacteriales</taxon>
        <taxon>Gordoniaceae</taxon>
        <taxon>Gordonia</taxon>
    </lineage>
</organism>
<accession>A0AA97CXC5</accession>
<reference evidence="2" key="1">
    <citation type="submission" date="2023-06" db="EMBL/GenBank/DDBJ databases">
        <title>Gordonia sp. nov. and Pseudochrobactrum sp. nov., two species isolated from the burying beetle Nicrophorus vespilloides.</title>
        <authorList>
            <person name="Poehlein A."/>
            <person name="Guzman J."/>
            <person name="Daniel R."/>
            <person name="Vilcinskas A."/>
        </authorList>
    </citation>
    <scope>NUCLEOTIDE SEQUENCE</scope>
    <source>
        <strain evidence="2">MP11Mi</strain>
    </source>
</reference>
<dbReference type="InterPro" id="IPR007569">
    <property type="entry name" value="DUF559"/>
</dbReference>
<evidence type="ECO:0000259" key="1">
    <source>
        <dbReference type="Pfam" id="PF04480"/>
    </source>
</evidence>
<evidence type="ECO:0000313" key="2">
    <source>
        <dbReference type="EMBL" id="WOC12864.1"/>
    </source>
</evidence>